<gene>
    <name evidence="2" type="ORF">LTR24_009808</name>
</gene>
<evidence type="ECO:0000313" key="3">
    <source>
        <dbReference type="Proteomes" id="UP001345013"/>
    </source>
</evidence>
<comment type="caution">
    <text evidence="2">The sequence shown here is derived from an EMBL/GenBank/DDBJ whole genome shotgun (WGS) entry which is preliminary data.</text>
</comment>
<dbReference type="Proteomes" id="UP001345013">
    <property type="component" value="Unassembled WGS sequence"/>
</dbReference>
<protein>
    <submittedName>
        <fullName evidence="2">Uncharacterized protein</fullName>
    </submittedName>
</protein>
<keyword evidence="3" id="KW-1185">Reference proteome</keyword>
<dbReference type="PANTHER" id="PTHR34204">
    <property type="entry name" value="RNA-BINDING ASCH DOMAIN PROTEIN"/>
    <property type="match status" value="1"/>
</dbReference>
<reference evidence="2 3" key="1">
    <citation type="submission" date="2023-08" db="EMBL/GenBank/DDBJ databases">
        <title>Black Yeasts Isolated from many extreme environments.</title>
        <authorList>
            <person name="Coleine C."/>
            <person name="Stajich J.E."/>
            <person name="Selbmann L."/>
        </authorList>
    </citation>
    <scope>NUCLEOTIDE SEQUENCE [LARGE SCALE GENOMIC DNA]</scope>
    <source>
        <strain evidence="2 3">CCFEE 5885</strain>
    </source>
</reference>
<feature type="compositionally biased region" description="Polar residues" evidence="1">
    <location>
        <begin position="150"/>
        <end position="160"/>
    </location>
</feature>
<organism evidence="2 3">
    <name type="scientific">Lithohypha guttulata</name>
    <dbReference type="NCBI Taxonomy" id="1690604"/>
    <lineage>
        <taxon>Eukaryota</taxon>
        <taxon>Fungi</taxon>
        <taxon>Dikarya</taxon>
        <taxon>Ascomycota</taxon>
        <taxon>Pezizomycotina</taxon>
        <taxon>Eurotiomycetes</taxon>
        <taxon>Chaetothyriomycetidae</taxon>
        <taxon>Chaetothyriales</taxon>
        <taxon>Trichomeriaceae</taxon>
        <taxon>Lithohypha</taxon>
    </lineage>
</organism>
<sequence>MYKSIQVPWSASPSQAELTYRSAGLVRTQGTIFLLPPEHDALIQAFETPPRPKTRSSSGAVALCKHFERGGASSEHGKAHPFWPLPTGSNDNKTKLAAATMDKMLNDIAWKNVMLLHPGVAVYEIRNSLGYGMRWTLDVEDDTSKIEDLSPSNMVPTTEESGVAGENAEKKRTITKVSFRGFLEPIIGMDDELPRQAGNG</sequence>
<dbReference type="PANTHER" id="PTHR34204:SF2">
    <property type="entry name" value="RNA-BINDING ASCH DOMAIN PROTEIN"/>
    <property type="match status" value="1"/>
</dbReference>
<feature type="region of interest" description="Disordered" evidence="1">
    <location>
        <begin position="146"/>
        <end position="169"/>
    </location>
</feature>
<proteinExistence type="predicted"/>
<name>A0ABR0JWT6_9EURO</name>
<accession>A0ABR0JWT6</accession>
<evidence type="ECO:0000256" key="1">
    <source>
        <dbReference type="SAM" id="MobiDB-lite"/>
    </source>
</evidence>
<evidence type="ECO:0000313" key="2">
    <source>
        <dbReference type="EMBL" id="KAK5075867.1"/>
    </source>
</evidence>
<dbReference type="EMBL" id="JAVRRG010000238">
    <property type="protein sequence ID" value="KAK5075867.1"/>
    <property type="molecule type" value="Genomic_DNA"/>
</dbReference>